<keyword evidence="12" id="KW-1185">Reference proteome</keyword>
<feature type="domain" description="Cadherin" evidence="10">
    <location>
        <begin position="310"/>
        <end position="368"/>
    </location>
</feature>
<dbReference type="EMBL" id="KN746798">
    <property type="protein sequence ID" value="KIH51380.1"/>
    <property type="molecule type" value="Genomic_DNA"/>
</dbReference>
<dbReference type="InterPro" id="IPR020894">
    <property type="entry name" value="Cadherin_CS"/>
</dbReference>
<dbReference type="FunFam" id="2.60.40.60:FF:000020">
    <property type="entry name" value="Dachsous cadherin-related 1b"/>
    <property type="match status" value="1"/>
</dbReference>
<dbReference type="GO" id="GO:0005911">
    <property type="term" value="C:cell-cell junction"/>
    <property type="evidence" value="ECO:0007669"/>
    <property type="project" value="TreeGrafter"/>
</dbReference>
<keyword evidence="5 9" id="KW-0106">Calcium</keyword>
<sequence>AQDHGIPPRSTNMTLVIHVSDFNDNAPVFETTSYEAEVAENSPLMTAVLKVKARDADSRENGKVLYRITNGSSAFGIDEKTGMIYVNENIDREVQSIYNIVITAQDQGEYQFPINPFQPSLSSSVPVRIHITDVNDNAPSCNSVATMVVPLDSTPATTVDISNHFSITDGKLSMTSHPQTPPPWSLSLILSDKEGRQKHLPIKILESNSEIPAEPVKLSPLLAIGSKVASLGSKSKKKGGKFYYSLKNESSHFELDQATGDIYLVRKIRDLEGRQISLHYNRIDALTSESEAKQIDFEVGSGSVDAPYFNEDVMRVTVAEDAVIGTIVASVNASSPDPSAAPVYRLAEPSNRFAIDQYSGEVSVIENLQWRE</sequence>
<dbReference type="Pfam" id="PF00028">
    <property type="entry name" value="Cadherin"/>
    <property type="match status" value="1"/>
</dbReference>
<protein>
    <submittedName>
        <fullName evidence="11">Cadherin domain protein</fullName>
    </submittedName>
</protein>
<dbReference type="Gene3D" id="2.60.40.60">
    <property type="entry name" value="Cadherins"/>
    <property type="match status" value="3"/>
</dbReference>
<feature type="non-terminal residue" evidence="11">
    <location>
        <position position="1"/>
    </location>
</feature>
<comment type="subcellular location">
    <subcellularLocation>
        <location evidence="1">Membrane</location>
    </subcellularLocation>
</comment>
<name>A0A0C2FS49_9BILA</name>
<dbReference type="GO" id="GO:0005509">
    <property type="term" value="F:calcium ion binding"/>
    <property type="evidence" value="ECO:0007669"/>
    <property type="project" value="UniProtKB-UniRule"/>
</dbReference>
<keyword evidence="4" id="KW-0677">Repeat</keyword>
<reference evidence="11 12" key="1">
    <citation type="submission" date="2013-12" db="EMBL/GenBank/DDBJ databases">
        <title>Draft genome of the parsitic nematode Ancylostoma duodenale.</title>
        <authorList>
            <person name="Mitreva M."/>
        </authorList>
    </citation>
    <scope>NUCLEOTIDE SEQUENCE [LARGE SCALE GENOMIC DNA]</scope>
    <source>
        <strain evidence="11 12">Zhejiang</strain>
    </source>
</reference>
<dbReference type="GO" id="GO:0007156">
    <property type="term" value="P:homophilic cell adhesion via plasma membrane adhesion molecules"/>
    <property type="evidence" value="ECO:0007669"/>
    <property type="project" value="InterPro"/>
</dbReference>
<gene>
    <name evidence="11" type="ORF">ANCDUO_18535</name>
</gene>
<dbReference type="PROSITE" id="PS00232">
    <property type="entry name" value="CADHERIN_1"/>
    <property type="match status" value="2"/>
</dbReference>
<evidence type="ECO:0000256" key="2">
    <source>
        <dbReference type="ARBA" id="ARBA00022536"/>
    </source>
</evidence>
<keyword evidence="7" id="KW-1133">Transmembrane helix</keyword>
<dbReference type="PANTHER" id="PTHR24025">
    <property type="entry name" value="DESMOGLEIN FAMILY MEMBER"/>
    <property type="match status" value="1"/>
</dbReference>
<keyword evidence="8" id="KW-0472">Membrane</keyword>
<dbReference type="SUPFAM" id="SSF49313">
    <property type="entry name" value="Cadherin-like"/>
    <property type="match status" value="2"/>
</dbReference>
<keyword evidence="3" id="KW-0812">Transmembrane</keyword>
<dbReference type="InterPro" id="IPR015919">
    <property type="entry name" value="Cadherin-like_sf"/>
</dbReference>
<dbReference type="PANTHER" id="PTHR24025:SF23">
    <property type="entry name" value="NEURAL-CADHERIN"/>
    <property type="match status" value="1"/>
</dbReference>
<dbReference type="AlphaFoldDB" id="A0A0C2FS49"/>
<evidence type="ECO:0000256" key="3">
    <source>
        <dbReference type="ARBA" id="ARBA00022692"/>
    </source>
</evidence>
<evidence type="ECO:0000313" key="11">
    <source>
        <dbReference type="EMBL" id="KIH51380.1"/>
    </source>
</evidence>
<evidence type="ECO:0000256" key="5">
    <source>
        <dbReference type="ARBA" id="ARBA00022837"/>
    </source>
</evidence>
<evidence type="ECO:0000256" key="6">
    <source>
        <dbReference type="ARBA" id="ARBA00022889"/>
    </source>
</evidence>
<dbReference type="GO" id="GO:0005886">
    <property type="term" value="C:plasma membrane"/>
    <property type="evidence" value="ECO:0007669"/>
    <property type="project" value="InterPro"/>
</dbReference>
<keyword evidence="6" id="KW-0130">Cell adhesion</keyword>
<feature type="domain" description="Cadherin" evidence="10">
    <location>
        <begin position="1"/>
        <end position="29"/>
    </location>
</feature>
<evidence type="ECO:0000256" key="1">
    <source>
        <dbReference type="ARBA" id="ARBA00004370"/>
    </source>
</evidence>
<evidence type="ECO:0000256" key="8">
    <source>
        <dbReference type="ARBA" id="ARBA00023136"/>
    </source>
</evidence>
<evidence type="ECO:0000256" key="9">
    <source>
        <dbReference type="PROSITE-ProRule" id="PRU00043"/>
    </source>
</evidence>
<dbReference type="InterPro" id="IPR050971">
    <property type="entry name" value="Cadherin-domain_protein"/>
</dbReference>
<evidence type="ECO:0000259" key="10">
    <source>
        <dbReference type="PROSITE" id="PS50268"/>
    </source>
</evidence>
<feature type="non-terminal residue" evidence="11">
    <location>
        <position position="372"/>
    </location>
</feature>
<dbReference type="PRINTS" id="PR00205">
    <property type="entry name" value="CADHERIN"/>
</dbReference>
<dbReference type="PROSITE" id="PS50268">
    <property type="entry name" value="CADHERIN_2"/>
    <property type="match status" value="3"/>
</dbReference>
<evidence type="ECO:0000256" key="4">
    <source>
        <dbReference type="ARBA" id="ARBA00022737"/>
    </source>
</evidence>
<proteinExistence type="predicted"/>
<keyword evidence="2" id="KW-0245">EGF-like domain</keyword>
<evidence type="ECO:0000256" key="7">
    <source>
        <dbReference type="ARBA" id="ARBA00022989"/>
    </source>
</evidence>
<accession>A0A0C2FS49</accession>
<feature type="domain" description="Cadherin" evidence="10">
    <location>
        <begin position="30"/>
        <end position="141"/>
    </location>
</feature>
<dbReference type="OrthoDB" id="6252479at2759"/>
<organism evidence="11 12">
    <name type="scientific">Ancylostoma duodenale</name>
    <dbReference type="NCBI Taxonomy" id="51022"/>
    <lineage>
        <taxon>Eukaryota</taxon>
        <taxon>Metazoa</taxon>
        <taxon>Ecdysozoa</taxon>
        <taxon>Nematoda</taxon>
        <taxon>Chromadorea</taxon>
        <taxon>Rhabditida</taxon>
        <taxon>Rhabditina</taxon>
        <taxon>Rhabditomorpha</taxon>
        <taxon>Strongyloidea</taxon>
        <taxon>Ancylostomatidae</taxon>
        <taxon>Ancylostomatinae</taxon>
        <taxon>Ancylostoma</taxon>
    </lineage>
</organism>
<dbReference type="InterPro" id="IPR002126">
    <property type="entry name" value="Cadherin-like_dom"/>
</dbReference>
<dbReference type="CDD" id="cd11304">
    <property type="entry name" value="Cadherin_repeat"/>
    <property type="match status" value="3"/>
</dbReference>
<dbReference type="Proteomes" id="UP000054047">
    <property type="component" value="Unassembled WGS sequence"/>
</dbReference>
<evidence type="ECO:0000313" key="12">
    <source>
        <dbReference type="Proteomes" id="UP000054047"/>
    </source>
</evidence>
<dbReference type="GO" id="GO:0007411">
    <property type="term" value="P:axon guidance"/>
    <property type="evidence" value="ECO:0007669"/>
    <property type="project" value="UniProtKB-ARBA"/>
</dbReference>
<dbReference type="SMART" id="SM00112">
    <property type="entry name" value="CA"/>
    <property type="match status" value="1"/>
</dbReference>